<feature type="binding site" evidence="9">
    <location>
        <position position="209"/>
    </location>
    <ligand>
        <name>[4Fe-4S] cluster</name>
        <dbReference type="ChEBI" id="CHEBI:49883"/>
        <label>1</label>
    </ligand>
</feature>
<evidence type="ECO:0000256" key="1">
    <source>
        <dbReference type="ARBA" id="ARBA00022485"/>
    </source>
</evidence>
<evidence type="ECO:0000256" key="10">
    <source>
        <dbReference type="SAM" id="MobiDB-lite"/>
    </source>
</evidence>
<feature type="binding site" evidence="9">
    <location>
        <position position="231"/>
    </location>
    <ligand>
        <name>cob(II)alamin</name>
        <dbReference type="ChEBI" id="CHEBI:16304"/>
    </ligand>
</feature>
<keyword evidence="8 9" id="KW-0411">Iron-sulfur</keyword>
<comment type="cofactor">
    <cofactor evidence="9">
        <name>cob(II)alamin</name>
        <dbReference type="ChEBI" id="CHEBI:16304"/>
    </cofactor>
</comment>
<feature type="binding site" evidence="9">
    <location>
        <position position="184"/>
    </location>
    <ligand>
        <name>cob(II)alamin</name>
        <dbReference type="ChEBI" id="CHEBI:16304"/>
    </ligand>
</feature>
<comment type="catalytic activity">
    <reaction evidence="9">
        <text>epoxyqueuosine(34) in tRNA + AH2 = queuosine(34) in tRNA + A + H2O</text>
        <dbReference type="Rhea" id="RHEA:32159"/>
        <dbReference type="Rhea" id="RHEA-COMP:18571"/>
        <dbReference type="Rhea" id="RHEA-COMP:18582"/>
        <dbReference type="ChEBI" id="CHEBI:13193"/>
        <dbReference type="ChEBI" id="CHEBI:15377"/>
        <dbReference type="ChEBI" id="CHEBI:17499"/>
        <dbReference type="ChEBI" id="CHEBI:194431"/>
        <dbReference type="ChEBI" id="CHEBI:194443"/>
        <dbReference type="EC" id="1.17.99.6"/>
    </reaction>
</comment>
<evidence type="ECO:0000256" key="5">
    <source>
        <dbReference type="ARBA" id="ARBA00022785"/>
    </source>
</evidence>
<dbReference type="EC" id="1.17.99.6" evidence="9"/>
<dbReference type="Gene3D" id="3.30.70.20">
    <property type="match status" value="1"/>
</dbReference>
<feature type="compositionally biased region" description="Basic and acidic residues" evidence="10">
    <location>
        <begin position="399"/>
        <end position="410"/>
    </location>
</feature>
<dbReference type="GO" id="GO:0052693">
    <property type="term" value="F:epoxyqueuosine reductase activity"/>
    <property type="evidence" value="ECO:0007669"/>
    <property type="project" value="UniProtKB-UniRule"/>
</dbReference>
<dbReference type="UniPathway" id="UPA00392"/>
<dbReference type="InterPro" id="IPR004453">
    <property type="entry name" value="QueG"/>
</dbReference>
<dbReference type="InterPro" id="IPR013542">
    <property type="entry name" value="QueG_DUF1730"/>
</dbReference>
<feature type="binding site" evidence="9">
    <location>
        <position position="263"/>
    </location>
    <ligand>
        <name>[4Fe-4S] cluster</name>
        <dbReference type="ChEBI" id="CHEBI:49883"/>
        <label>1</label>
    </ligand>
</feature>
<comment type="subunit">
    <text evidence="9">Monomer.</text>
</comment>
<comment type="caution">
    <text evidence="9">Lacks conserved residue(s) required for the propagation of feature annotation.</text>
</comment>
<keyword evidence="5 9" id="KW-0671">Queuosine biosynthesis</keyword>
<dbReference type="NCBIfam" id="TIGR00276">
    <property type="entry name" value="tRNA epoxyqueuosine(34) reductase QueG"/>
    <property type="match status" value="1"/>
</dbReference>
<comment type="similarity">
    <text evidence="9">Belongs to the QueG family.</text>
</comment>
<keyword evidence="3 9" id="KW-0819">tRNA processing</keyword>
<evidence type="ECO:0000256" key="8">
    <source>
        <dbReference type="ARBA" id="ARBA00023014"/>
    </source>
</evidence>
<feature type="binding site" evidence="9">
    <location>
        <position position="73"/>
    </location>
    <ligand>
        <name>cob(II)alamin</name>
        <dbReference type="ChEBI" id="CHEBI:16304"/>
    </ligand>
</feature>
<feature type="binding site" evidence="9">
    <location>
        <begin position="256"/>
        <end position="257"/>
    </location>
    <ligand>
        <name>cob(II)alamin</name>
        <dbReference type="ChEBI" id="CHEBI:16304"/>
    </ligand>
</feature>
<comment type="pathway">
    <text evidence="9">tRNA modification; tRNA-queuosine biosynthesis.</text>
</comment>
<dbReference type="GO" id="GO:0005737">
    <property type="term" value="C:cytoplasm"/>
    <property type="evidence" value="ECO:0007669"/>
    <property type="project" value="UniProtKB-SubCell"/>
</dbReference>
<keyword evidence="4 9" id="KW-0479">Metal-binding</keyword>
<dbReference type="SUPFAM" id="SSF46548">
    <property type="entry name" value="alpha-helical ferredoxin"/>
    <property type="match status" value="1"/>
</dbReference>
<feature type="binding site" evidence="9">
    <location>
        <position position="238"/>
    </location>
    <ligand>
        <name>tRNA</name>
        <dbReference type="ChEBI" id="CHEBI:17843"/>
    </ligand>
</feature>
<comment type="cofactor">
    <cofactor evidence="9">
        <name>[4Fe-4S] cluster</name>
        <dbReference type="ChEBI" id="CHEBI:49883"/>
    </cofactor>
    <text evidence="9">Binds 2 [4Fe-4S] clusters per monomer.</text>
</comment>
<dbReference type="PROSITE" id="PS51379">
    <property type="entry name" value="4FE4S_FER_2"/>
    <property type="match status" value="1"/>
</dbReference>
<name>A0A4R4DNX5_9PROT</name>
<keyword evidence="1 9" id="KW-0004">4Fe-4S</keyword>
<evidence type="ECO:0000256" key="2">
    <source>
        <dbReference type="ARBA" id="ARBA00022490"/>
    </source>
</evidence>
<dbReference type="HAMAP" id="MF_00916">
    <property type="entry name" value="QueG"/>
    <property type="match status" value="1"/>
</dbReference>
<accession>A0A4R4DNX5</accession>
<feature type="binding site" evidence="9">
    <location>
        <position position="256"/>
    </location>
    <ligand>
        <name>[4Fe-4S] cluster</name>
        <dbReference type="ChEBI" id="CHEBI:49883"/>
        <label>2</label>
    </ligand>
</feature>
<dbReference type="InterPro" id="IPR017896">
    <property type="entry name" value="4Fe4S_Fe-S-bd"/>
</dbReference>
<sequence length="410" mass="44137">MLQSIEAPGTRESVEAGRAAAEAIRAEALRLGFGTVGFTEALLPEAVRARLEDFLAAGMHGSMGWMADRAAQRAQPRGLWPEAVSVVTLGMNYGPAENPLAALARRDRGAISVYAQGRDYHDVVKSRLKQLGRWMVQRFKGSELKVFVDTAPVAEKPLAQRAGLGWQGKHTNLVSRSHGSWLFLGEVYTTLALPPDPPERDHCGGCHRCLDICPTAAFPAPYRLDARRCLSYLTIEHKGPIPEEFRVPMGNRIYGCDDCLAVCPWNKFAKAHSEPGFAPRAALRAPKLADLAALDDAGFRALFSGSPVKRIGRDRFVRNVMIAVGNSGDPSLRPVAQARAEDADPVVAEAARWAVGRLDEAGTIAPPPSHACGAGSATGRQPLPGVAGVRRTAPNGVEVPHHPRRLADEP</sequence>
<dbReference type="InterPro" id="IPR017900">
    <property type="entry name" value="4Fe4S_Fe_S_CS"/>
</dbReference>
<reference evidence="12 13" key="1">
    <citation type="submission" date="2019-03" db="EMBL/GenBank/DDBJ databases">
        <title>Paracraurococcus aquatilis NE82 genome sequence.</title>
        <authorList>
            <person name="Zhao Y."/>
            <person name="Du Z."/>
        </authorList>
    </citation>
    <scope>NUCLEOTIDE SEQUENCE [LARGE SCALE GENOMIC DNA]</scope>
    <source>
        <strain evidence="12 13">NE82</strain>
    </source>
</reference>
<dbReference type="AlphaFoldDB" id="A0A4R4DNX5"/>
<dbReference type="PANTHER" id="PTHR30002">
    <property type="entry name" value="EPOXYQUEUOSINE REDUCTASE"/>
    <property type="match status" value="1"/>
</dbReference>
<keyword evidence="2 9" id="KW-0963">Cytoplasm</keyword>
<comment type="caution">
    <text evidence="12">The sequence shown here is derived from an EMBL/GenBank/DDBJ whole genome shotgun (WGS) entry which is preliminary data.</text>
</comment>
<dbReference type="PANTHER" id="PTHR30002:SF4">
    <property type="entry name" value="EPOXYQUEUOSINE REDUCTASE"/>
    <property type="match status" value="1"/>
</dbReference>
<comment type="subcellular location">
    <subcellularLocation>
        <location evidence="9">Cytoplasm</location>
    </subcellularLocation>
</comment>
<evidence type="ECO:0000256" key="3">
    <source>
        <dbReference type="ARBA" id="ARBA00022694"/>
    </source>
</evidence>
<feature type="domain" description="4Fe-4S ferredoxin-type" evidence="11">
    <location>
        <begin position="193"/>
        <end position="223"/>
    </location>
</feature>
<feature type="binding site" evidence="9">
    <location>
        <position position="229"/>
    </location>
    <ligand>
        <name>[4Fe-4S] cluster</name>
        <dbReference type="ChEBI" id="CHEBI:49883"/>
        <label>2</label>
    </ligand>
</feature>
<evidence type="ECO:0000256" key="7">
    <source>
        <dbReference type="ARBA" id="ARBA00023004"/>
    </source>
</evidence>
<feature type="binding site" evidence="9">
    <location>
        <position position="213"/>
    </location>
    <ligand>
        <name>[4Fe-4S] cluster</name>
        <dbReference type="ChEBI" id="CHEBI:49883"/>
        <label>2</label>
    </ligand>
</feature>
<evidence type="ECO:0000313" key="12">
    <source>
        <dbReference type="EMBL" id="TCZ63519.1"/>
    </source>
</evidence>
<feature type="binding site" evidence="9">
    <location>
        <position position="149"/>
    </location>
    <ligand>
        <name>cob(II)alamin</name>
        <dbReference type="ChEBI" id="CHEBI:16304"/>
    </ligand>
</feature>
<feature type="active site" description="Proton donor" evidence="9">
    <location>
        <position position="149"/>
    </location>
</feature>
<keyword evidence="13" id="KW-1185">Reference proteome</keyword>
<dbReference type="Pfam" id="PF08331">
    <property type="entry name" value="QueG_DUF1730"/>
    <property type="match status" value="1"/>
</dbReference>
<dbReference type="Pfam" id="PF13484">
    <property type="entry name" value="Fer4_16"/>
    <property type="match status" value="1"/>
</dbReference>
<protein>
    <recommendedName>
        <fullName evidence="9">Epoxyqueuosine reductase</fullName>
        <ecNumber evidence="9">1.17.99.6</ecNumber>
    </recommendedName>
    <alternativeName>
        <fullName evidence="9">Queuosine biosynthesis protein QueG</fullName>
    </alternativeName>
</protein>
<dbReference type="Proteomes" id="UP000295023">
    <property type="component" value="Unassembled WGS sequence"/>
</dbReference>
<keyword evidence="7 9" id="KW-0408">Iron</keyword>
<comment type="function">
    <text evidence="9">Catalyzes the conversion of epoxyqueuosine (oQ) to queuosine (Q), which is a hypermodified base found in the wobble positions of tRNA(Asp), tRNA(Asn), tRNA(His) and tRNA(Tyr).</text>
</comment>
<keyword evidence="6 9" id="KW-0560">Oxidoreductase</keyword>
<evidence type="ECO:0000256" key="4">
    <source>
        <dbReference type="ARBA" id="ARBA00022723"/>
    </source>
</evidence>
<dbReference type="OrthoDB" id="9784571at2"/>
<feature type="binding site" evidence="9">
    <location>
        <position position="173"/>
    </location>
    <ligand>
        <name>cob(II)alamin</name>
        <dbReference type="ChEBI" id="CHEBI:16304"/>
    </ligand>
</feature>
<organism evidence="12 13">
    <name type="scientific">Roseicella aquatilis</name>
    <dbReference type="NCBI Taxonomy" id="2527868"/>
    <lineage>
        <taxon>Bacteria</taxon>
        <taxon>Pseudomonadati</taxon>
        <taxon>Pseudomonadota</taxon>
        <taxon>Alphaproteobacteria</taxon>
        <taxon>Acetobacterales</taxon>
        <taxon>Roseomonadaceae</taxon>
        <taxon>Roseicella</taxon>
    </lineage>
</organism>
<evidence type="ECO:0000256" key="6">
    <source>
        <dbReference type="ARBA" id="ARBA00023002"/>
    </source>
</evidence>
<proteinExistence type="inferred from homology"/>
<feature type="region of interest" description="Disordered" evidence="10">
    <location>
        <begin position="362"/>
        <end position="410"/>
    </location>
</feature>
<feature type="binding site" evidence="9">
    <location>
        <position position="206"/>
    </location>
    <ligand>
        <name>[4Fe-4S] cluster</name>
        <dbReference type="ChEBI" id="CHEBI:49883"/>
        <label>1</label>
    </ligand>
</feature>
<dbReference type="GO" id="GO:0046872">
    <property type="term" value="F:metal ion binding"/>
    <property type="evidence" value="ECO:0007669"/>
    <property type="project" value="UniProtKB-KW"/>
</dbReference>
<feature type="binding site" evidence="9">
    <location>
        <position position="259"/>
    </location>
    <ligand>
        <name>[4Fe-4S] cluster</name>
        <dbReference type="ChEBI" id="CHEBI:49883"/>
        <label>2</label>
    </ligand>
</feature>
<dbReference type="PROSITE" id="PS00198">
    <property type="entry name" value="4FE4S_FER_1"/>
    <property type="match status" value="1"/>
</dbReference>
<keyword evidence="9" id="KW-0846">Cobalamin</keyword>
<gene>
    <name evidence="9 12" type="primary">queG</name>
    <name evidence="12" type="ORF">EXY23_08980</name>
</gene>
<dbReference type="GO" id="GO:0008616">
    <property type="term" value="P:tRNA queuosine(34) biosynthetic process"/>
    <property type="evidence" value="ECO:0007669"/>
    <property type="project" value="UniProtKB-UniRule"/>
</dbReference>
<dbReference type="GO" id="GO:0031419">
    <property type="term" value="F:cobalamin binding"/>
    <property type="evidence" value="ECO:0007669"/>
    <property type="project" value="UniProtKB-KW"/>
</dbReference>
<dbReference type="GO" id="GO:0051539">
    <property type="term" value="F:4 iron, 4 sulfur cluster binding"/>
    <property type="evidence" value="ECO:0007669"/>
    <property type="project" value="UniProtKB-KW"/>
</dbReference>
<dbReference type="RefSeq" id="WP_132287315.1">
    <property type="nucleotide sequence ID" value="NZ_SKBM01000007.1"/>
</dbReference>
<evidence type="ECO:0000259" key="11">
    <source>
        <dbReference type="PROSITE" id="PS51379"/>
    </source>
</evidence>
<keyword evidence="9" id="KW-0170">Cobalt</keyword>
<feature type="binding site" evidence="9">
    <location>
        <position position="203"/>
    </location>
    <ligand>
        <name>[4Fe-4S] cluster</name>
        <dbReference type="ChEBI" id="CHEBI:49883"/>
        <label>1</label>
    </ligand>
</feature>
<evidence type="ECO:0000256" key="9">
    <source>
        <dbReference type="HAMAP-Rule" id="MF_00916"/>
    </source>
</evidence>
<evidence type="ECO:0000313" key="13">
    <source>
        <dbReference type="Proteomes" id="UP000295023"/>
    </source>
</evidence>
<dbReference type="EMBL" id="SKBM01000007">
    <property type="protein sequence ID" value="TCZ63519.1"/>
    <property type="molecule type" value="Genomic_DNA"/>
</dbReference>